<accession>A0A1L9T3G4</accession>
<feature type="region of interest" description="Disordered" evidence="5">
    <location>
        <begin position="857"/>
        <end position="877"/>
    </location>
</feature>
<name>A0A1L9T3G4_9EURO</name>
<dbReference type="VEuPathDB" id="FungiDB:ASPSYDRAFT_519687"/>
<dbReference type="EMBL" id="KV878596">
    <property type="protein sequence ID" value="OJJ53990.1"/>
    <property type="molecule type" value="Genomic_DNA"/>
</dbReference>
<feature type="compositionally biased region" description="Basic residues" evidence="5">
    <location>
        <begin position="111"/>
        <end position="120"/>
    </location>
</feature>
<feature type="compositionally biased region" description="Polar residues" evidence="5">
    <location>
        <begin position="121"/>
        <end position="130"/>
    </location>
</feature>
<dbReference type="AlphaFoldDB" id="A0A1L9T3G4"/>
<feature type="compositionally biased region" description="Polar residues" evidence="5">
    <location>
        <begin position="866"/>
        <end position="877"/>
    </location>
</feature>
<evidence type="ECO:0000256" key="4">
    <source>
        <dbReference type="PROSITE-ProRule" id="PRU00221"/>
    </source>
</evidence>
<dbReference type="GeneID" id="63764475"/>
<reference evidence="7" key="1">
    <citation type="journal article" date="2017" name="Genome Biol.">
        <title>Comparative genomics reveals high biological diversity and specific adaptations in the industrially and medically important fungal genus Aspergillus.</title>
        <authorList>
            <person name="de Vries R.P."/>
            <person name="Riley R."/>
            <person name="Wiebenga A."/>
            <person name="Aguilar-Osorio G."/>
            <person name="Amillis S."/>
            <person name="Uchima C.A."/>
            <person name="Anderluh G."/>
            <person name="Asadollahi M."/>
            <person name="Askin M."/>
            <person name="Barry K."/>
            <person name="Battaglia E."/>
            <person name="Bayram O."/>
            <person name="Benocci T."/>
            <person name="Braus-Stromeyer S.A."/>
            <person name="Caldana C."/>
            <person name="Canovas D."/>
            <person name="Cerqueira G.C."/>
            <person name="Chen F."/>
            <person name="Chen W."/>
            <person name="Choi C."/>
            <person name="Clum A."/>
            <person name="Dos Santos R.A."/>
            <person name="Damasio A.R."/>
            <person name="Diallinas G."/>
            <person name="Emri T."/>
            <person name="Fekete E."/>
            <person name="Flipphi M."/>
            <person name="Freyberg S."/>
            <person name="Gallo A."/>
            <person name="Gournas C."/>
            <person name="Habgood R."/>
            <person name="Hainaut M."/>
            <person name="Harispe M.L."/>
            <person name="Henrissat B."/>
            <person name="Hilden K.S."/>
            <person name="Hope R."/>
            <person name="Hossain A."/>
            <person name="Karabika E."/>
            <person name="Karaffa L."/>
            <person name="Karanyi Z."/>
            <person name="Krasevec N."/>
            <person name="Kuo A."/>
            <person name="Kusch H."/>
            <person name="LaButti K."/>
            <person name="Lagendijk E.L."/>
            <person name="Lapidus A."/>
            <person name="Levasseur A."/>
            <person name="Lindquist E."/>
            <person name="Lipzen A."/>
            <person name="Logrieco A.F."/>
            <person name="MacCabe A."/>
            <person name="Maekelae M.R."/>
            <person name="Malavazi I."/>
            <person name="Melin P."/>
            <person name="Meyer V."/>
            <person name="Mielnichuk N."/>
            <person name="Miskei M."/>
            <person name="Molnar A.P."/>
            <person name="Mule G."/>
            <person name="Ngan C.Y."/>
            <person name="Orejas M."/>
            <person name="Orosz E."/>
            <person name="Ouedraogo J.P."/>
            <person name="Overkamp K.M."/>
            <person name="Park H.-S."/>
            <person name="Perrone G."/>
            <person name="Piumi F."/>
            <person name="Punt P.J."/>
            <person name="Ram A.F."/>
            <person name="Ramon A."/>
            <person name="Rauscher S."/>
            <person name="Record E."/>
            <person name="Riano-Pachon D.M."/>
            <person name="Robert V."/>
            <person name="Roehrig J."/>
            <person name="Ruller R."/>
            <person name="Salamov A."/>
            <person name="Salih N.S."/>
            <person name="Samson R.A."/>
            <person name="Sandor E."/>
            <person name="Sanguinetti M."/>
            <person name="Schuetze T."/>
            <person name="Sepcic K."/>
            <person name="Shelest E."/>
            <person name="Sherlock G."/>
            <person name="Sophianopoulou V."/>
            <person name="Squina F.M."/>
            <person name="Sun H."/>
            <person name="Susca A."/>
            <person name="Todd R.B."/>
            <person name="Tsang A."/>
            <person name="Unkles S.E."/>
            <person name="van de Wiele N."/>
            <person name="van Rossen-Uffink D."/>
            <person name="Oliveira J.V."/>
            <person name="Vesth T.C."/>
            <person name="Visser J."/>
            <person name="Yu J.-H."/>
            <person name="Zhou M."/>
            <person name="Andersen M.R."/>
            <person name="Archer D.B."/>
            <person name="Baker S.E."/>
            <person name="Benoit I."/>
            <person name="Brakhage A.A."/>
            <person name="Braus G.H."/>
            <person name="Fischer R."/>
            <person name="Frisvad J.C."/>
            <person name="Goldman G.H."/>
            <person name="Houbraken J."/>
            <person name="Oakley B."/>
            <person name="Pocsi I."/>
            <person name="Scazzocchio C."/>
            <person name="Seiboth B."/>
            <person name="vanKuyk P.A."/>
            <person name="Wortman J."/>
            <person name="Dyer P.S."/>
            <person name="Grigoriev I.V."/>
        </authorList>
    </citation>
    <scope>NUCLEOTIDE SEQUENCE [LARGE SCALE GENOMIC DNA]</scope>
    <source>
        <strain evidence="7">CBS 593.65</strain>
    </source>
</reference>
<dbReference type="FunFam" id="2.130.10.10:FF:000969">
    <property type="entry name" value="WD repeat protein"/>
    <property type="match status" value="1"/>
</dbReference>
<keyword evidence="2 4" id="KW-0853">WD repeat</keyword>
<dbReference type="PROSITE" id="PS00678">
    <property type="entry name" value="WD_REPEATS_1"/>
    <property type="match status" value="1"/>
</dbReference>
<dbReference type="Gene3D" id="2.130.10.10">
    <property type="entry name" value="YVTN repeat-like/Quinoprotein amine dehydrogenase"/>
    <property type="match status" value="1"/>
</dbReference>
<dbReference type="InterPro" id="IPR019775">
    <property type="entry name" value="WD40_repeat_CS"/>
</dbReference>
<evidence type="ECO:0000256" key="5">
    <source>
        <dbReference type="SAM" id="MobiDB-lite"/>
    </source>
</evidence>
<comment type="similarity">
    <text evidence="1">Belongs to the WD repeat LST8 family.</text>
</comment>
<dbReference type="PANTHER" id="PTHR19842:SF2">
    <property type="entry name" value="WD REPEAT PROTEIN (AFU_ORTHOLOGUE AFUA_5G04300)"/>
    <property type="match status" value="1"/>
</dbReference>
<dbReference type="InterPro" id="IPR015943">
    <property type="entry name" value="WD40/YVTN_repeat-like_dom_sf"/>
</dbReference>
<feature type="repeat" description="WD" evidence="4">
    <location>
        <begin position="320"/>
        <end position="352"/>
    </location>
</feature>
<dbReference type="InterPro" id="IPR036322">
    <property type="entry name" value="WD40_repeat_dom_sf"/>
</dbReference>
<dbReference type="Pfam" id="PF00400">
    <property type="entry name" value="WD40"/>
    <property type="match status" value="1"/>
</dbReference>
<dbReference type="RefSeq" id="XP_040697796.1">
    <property type="nucleotide sequence ID" value="XM_040848402.1"/>
</dbReference>
<dbReference type="InterPro" id="IPR001680">
    <property type="entry name" value="WD40_rpt"/>
</dbReference>
<evidence type="ECO:0000256" key="1">
    <source>
        <dbReference type="ARBA" id="ARBA00009890"/>
    </source>
</evidence>
<evidence type="ECO:0000313" key="6">
    <source>
        <dbReference type="EMBL" id="OJJ53990.1"/>
    </source>
</evidence>
<evidence type="ECO:0000256" key="2">
    <source>
        <dbReference type="ARBA" id="ARBA00022574"/>
    </source>
</evidence>
<evidence type="ECO:0000313" key="7">
    <source>
        <dbReference type="Proteomes" id="UP000184356"/>
    </source>
</evidence>
<organism evidence="6 7">
    <name type="scientific">Aspergillus sydowii CBS 593.65</name>
    <dbReference type="NCBI Taxonomy" id="1036612"/>
    <lineage>
        <taxon>Eukaryota</taxon>
        <taxon>Fungi</taxon>
        <taxon>Dikarya</taxon>
        <taxon>Ascomycota</taxon>
        <taxon>Pezizomycotina</taxon>
        <taxon>Eurotiomycetes</taxon>
        <taxon>Eurotiomycetidae</taxon>
        <taxon>Eurotiales</taxon>
        <taxon>Aspergillaceae</taxon>
        <taxon>Aspergillus</taxon>
        <taxon>Aspergillus subgen. Nidulantes</taxon>
    </lineage>
</organism>
<dbReference type="PROSITE" id="PS50082">
    <property type="entry name" value="WD_REPEATS_2"/>
    <property type="match status" value="1"/>
</dbReference>
<dbReference type="GO" id="GO:0031929">
    <property type="term" value="P:TOR signaling"/>
    <property type="evidence" value="ECO:0007669"/>
    <property type="project" value="InterPro"/>
</dbReference>
<dbReference type="OrthoDB" id="10248252at2759"/>
<feature type="region of interest" description="Disordered" evidence="5">
    <location>
        <begin position="1"/>
        <end position="24"/>
    </location>
</feature>
<feature type="region of interest" description="Disordered" evidence="5">
    <location>
        <begin position="36"/>
        <end position="153"/>
    </location>
</feature>
<keyword evidence="3" id="KW-0677">Repeat</keyword>
<feature type="compositionally biased region" description="Polar residues" evidence="5">
    <location>
        <begin position="45"/>
        <end position="58"/>
    </location>
</feature>
<sequence length="877" mass="97346">MEKDSLNSRYPIRSTLLGSDDPSMIKESEDLLSKFMRGTSEESRNTFQQPHNTENPVTKLTADRSKARVKIPRGNVQLRPQSNPRATEHVPPKAHVNPAMMTKRTVTLPTPRRKPLRAPQRKQTVQSPSPDSEAPIPGSAVLRRSGRSRGPKEYYKKLPLFNSEGEEKAQEIKAMPIPRGSLRYSRYAISSTTTQYPASRISRHRDTSFSSLLQHRELGERSDWRLYSQFTGDFKVSKAWKGASNDVVTLAWSPDGTKFAAGATAQCDEHMMAYNRKNNLLFGNLTNSELCELPDHCIPRPRDRGSANDIVNDSRLFMSVTAVRWFEDTLYTASYDRTVKLWDTSRGKATCHKTLKHDSKVIVMARSNFAENILATGTRTIGYWDTNDAKYTALELPRARSRKEIELIPTSIAWGSSHATKDYLLAGMSDKEDGVAQYGLLAAFRVRESSVDPEYFSPNSQNVFDVAWHPTLPIFGAACTAGQQVSRGTRSVVNIYEPLRLKSRVLELECPALDMNEVAFCPANTNYVSTSCTDGITYVWDMRNCGEVVHKLNHGAPLNQLDETVPKEEADTGVNMQLWGSTSDQLYTGASDGVVKRWNILRAPDDVLVEDVAALNEGIMCGAFSPDRSNLLIGDVSGGVHLLSNSPFCPDDAAAFIFKESPHGVGREPDPESGVKAAQDLVSSGQIEFHPVFGPGKGPRYRGPFAAWARPTGTSLESIAFTPLTNYYKARQLCGMPPQYREGLKPEVRKEVEGHITLATVRNQMRARNKRRNPGTVIVKSECADEHNFIDLCSDGYDDEPAYKISPKRRQPDSAALDNIGIEVIDLTGDSDAEDLASSQASSLICSKRGGGSDDLDDLEDDFWWPNSSTIDPNFSD</sequence>
<gene>
    <name evidence="6" type="ORF">ASPSYDRAFT_519687</name>
</gene>
<dbReference type="STRING" id="1036612.A0A1L9T3G4"/>
<dbReference type="SUPFAM" id="SSF50978">
    <property type="entry name" value="WD40 repeat-like"/>
    <property type="match status" value="1"/>
</dbReference>
<dbReference type="InterPro" id="IPR037588">
    <property type="entry name" value="MLST8"/>
</dbReference>
<proteinExistence type="inferred from homology"/>
<dbReference type="SMART" id="SM00320">
    <property type="entry name" value="WD40"/>
    <property type="match status" value="6"/>
</dbReference>
<dbReference type="GO" id="GO:0032956">
    <property type="term" value="P:regulation of actin cytoskeleton organization"/>
    <property type="evidence" value="ECO:0007669"/>
    <property type="project" value="TreeGrafter"/>
</dbReference>
<protein>
    <submittedName>
        <fullName evidence="6">Uncharacterized protein</fullName>
    </submittedName>
</protein>
<dbReference type="GO" id="GO:0031931">
    <property type="term" value="C:TORC1 complex"/>
    <property type="evidence" value="ECO:0007669"/>
    <property type="project" value="InterPro"/>
</dbReference>
<dbReference type="GO" id="GO:0031932">
    <property type="term" value="C:TORC2 complex"/>
    <property type="evidence" value="ECO:0007669"/>
    <property type="project" value="InterPro"/>
</dbReference>
<keyword evidence="7" id="KW-1185">Reference proteome</keyword>
<evidence type="ECO:0000256" key="3">
    <source>
        <dbReference type="ARBA" id="ARBA00022737"/>
    </source>
</evidence>
<dbReference type="PANTHER" id="PTHR19842">
    <property type="entry name" value="G BETA-LIKE PROTEIN GBL"/>
    <property type="match status" value="1"/>
</dbReference>
<dbReference type="Proteomes" id="UP000184356">
    <property type="component" value="Unassembled WGS sequence"/>
</dbReference>